<name>A0A812JCL2_9DINO</name>
<proteinExistence type="predicted"/>
<evidence type="ECO:0000313" key="3">
    <source>
        <dbReference type="Proteomes" id="UP000604046"/>
    </source>
</evidence>
<comment type="caution">
    <text evidence="2">The sequence shown here is derived from an EMBL/GenBank/DDBJ whole genome shotgun (WGS) entry which is preliminary data.</text>
</comment>
<organism evidence="2 3">
    <name type="scientific">Symbiodinium natans</name>
    <dbReference type="NCBI Taxonomy" id="878477"/>
    <lineage>
        <taxon>Eukaryota</taxon>
        <taxon>Sar</taxon>
        <taxon>Alveolata</taxon>
        <taxon>Dinophyceae</taxon>
        <taxon>Suessiales</taxon>
        <taxon>Symbiodiniaceae</taxon>
        <taxon>Symbiodinium</taxon>
    </lineage>
</organism>
<evidence type="ECO:0000256" key="1">
    <source>
        <dbReference type="SAM" id="MobiDB-lite"/>
    </source>
</evidence>
<dbReference type="InterPro" id="IPR043502">
    <property type="entry name" value="DNA/RNA_pol_sf"/>
</dbReference>
<dbReference type="EMBL" id="CAJNDS010000377">
    <property type="protein sequence ID" value="CAE7199100.1"/>
    <property type="molecule type" value="Genomic_DNA"/>
</dbReference>
<accession>A0A812JCL2</accession>
<dbReference type="OrthoDB" id="446533at2759"/>
<gene>
    <name evidence="2" type="ORF">SNAT2548_LOCUS5814</name>
</gene>
<protein>
    <submittedName>
        <fullName evidence="2">Uncharacterized protein</fullName>
    </submittedName>
</protein>
<dbReference type="InterPro" id="IPR052055">
    <property type="entry name" value="Hepadnavirus_pol/RT"/>
</dbReference>
<sequence>MSSLDSRAAFKARALELNFPEEALAKLAAVHVDTFGSLAFIGPLSAGNSDEGPLVATLKRALGQAPSDQVLCIARRLWFESTTQALAEMRGKVERTDTSEPVRMPLAERTQRISELQKRLVGIHWSADVEPSHKLQDLVAQMVADQSLLWLPWERLTSRALEITTEKVDHSVGFDSAGNLKLLRRSSDPSCSTLGEYAIKLALQRRSLAFELGRICRYEHLERWHDQLLQTHMRSQPPGMQRVSLQQLREADKMLWTRIAEDTRGALSIRPDGSYPFEASLAKWKDHTQDRDLALKPPTNPQAPKTPGEGDKKKTWTVPSGCHSQDAEGKPLCFSFNLRGCTFAKAGKSSLLSRSCISPDDLLRLSLALPSEVPARGVDISGSRSVSLGAFACSKLPGLLVRDTSKQHPLSTRVFSRFVRGLCPDFTCTTIAVFTNLKTDLHQDTANDPASQNLLYPLTAFSEGGVWCEGPAGSTPFVHQGQTLWGRVLEVSQGLCFLPAPNRRHATLPWKGDRAVLVCYTAKETADIPPETRSFLEALDFPLPPATQSVPKTLPLASPTSQTNPDPSGPLFVELFAGCARLSRFCQAAGFRVLPVDAPWNPHKPEHPVLVLDLTEPACQQQLLARLLEEAPFAVHVALPCGTGSRARERPISKKARLQGAPEPRPLRDAEHVLGLPGLSEKDQIRVAKSNELCRFVVFLLQQLPSSCHLSIENPENSWIWAVLAYFVRNSKCPLLLKRWSSMQDVCFSNCMKGGRRPKRTRFRCSHALLQSLEADCDGMHEHLPYLVYRCNGSWSFSTAQEAEYPAGLCYEMASLLSAAAGLPGRLDPPAGPRPLWPQQKGTCKLLPEFLEFSATPPLDRPFKEFTSDLEGSSGRFGVYRTPQEFVQCALELDHPFDVQHCVPDAVKRNIFRRLTEGPTAFASERVQMFQKLNQLEKELRYEEARLHSVLPEHVREVVKDKNLLLWAHLLEETLFADKGVFELMKGVDLVGKPDKSPLFDVKEVPATSDGNLLLESASWRRERLKGRDPHKDDAAARQKLWDCTIKDRDNGFLKGPFASENEVREHLGVDEFVCSRRFLIEQGTPERPKARPIDNYKEGGVNEAYHCLEKLALFDVNWMTAISTYIARVSDPSSPLEVELSCGEVLRGEIHPQWKSRPPRWLGRTLDLEKAYRQVPLSCDSLKFGVVMVTEPSTGQHRYFVAQSLPFGATSSVFAFNRLSRSILHLSWHLLGLVSGCFYDDFPLLEVDTSAKLSSESFEHMLRKLGWKYSTEPEKSLPFEETFDLLGIRLNAGGIADGVVSLHNKPSRLDRMKDALLRMSLSGKWDIHSIQSLQGQVNFAVGFASGRGLKLLQRALGSFLRDPGMRTVSDLRSLCSFGVDLIDACTPRIFACTVSPVVIFTDAAYEHGIASYGVVVIDRFTDTRLVAGGRIPDSLVRFWRLDSPEQVIGQAEAFAVVAARQSFSRLLTGRRAIYFVDNEGAREVLIKGGSRSRTMLLLASIFFELENEDQGVTWLERVPSQSNIADPPSRGLVTETAALIKGRETALSIESLCAKCMATVQIPWELLK</sequence>
<dbReference type="SUPFAM" id="SSF56672">
    <property type="entry name" value="DNA/RNA polymerases"/>
    <property type="match status" value="1"/>
</dbReference>
<dbReference type="PANTHER" id="PTHR33050">
    <property type="entry name" value="REVERSE TRANSCRIPTASE DOMAIN-CONTAINING PROTEIN"/>
    <property type="match status" value="1"/>
</dbReference>
<keyword evidence="3" id="KW-1185">Reference proteome</keyword>
<dbReference type="Proteomes" id="UP000604046">
    <property type="component" value="Unassembled WGS sequence"/>
</dbReference>
<feature type="region of interest" description="Disordered" evidence="1">
    <location>
        <begin position="292"/>
        <end position="321"/>
    </location>
</feature>
<evidence type="ECO:0000313" key="2">
    <source>
        <dbReference type="EMBL" id="CAE7199100.1"/>
    </source>
</evidence>
<dbReference type="PANTHER" id="PTHR33050:SF7">
    <property type="entry name" value="RIBONUCLEASE H"/>
    <property type="match status" value="1"/>
</dbReference>
<reference evidence="2" key="1">
    <citation type="submission" date="2021-02" db="EMBL/GenBank/DDBJ databases">
        <authorList>
            <person name="Dougan E. K."/>
            <person name="Rhodes N."/>
            <person name="Thang M."/>
            <person name="Chan C."/>
        </authorList>
    </citation>
    <scope>NUCLEOTIDE SEQUENCE</scope>
</reference>